<dbReference type="PANTHER" id="PTHR31616">
    <property type="entry name" value="TREHALASE"/>
    <property type="match status" value="1"/>
</dbReference>
<name>A0A6V8KTV1_9ACTN</name>
<dbReference type="EMBL" id="BLPF01000004">
    <property type="protein sequence ID" value="GFJ85296.1"/>
    <property type="molecule type" value="Genomic_DNA"/>
</dbReference>
<sequence length="346" mass="37894">MIDTARRADLRALAESSVALIAAHQHPSGAYPACPSYPVYRYCWLRDGAFIADAMSRAGRPDSAEAFFGWCARVIEARAGRIAELVALGAAAPVERMLPTRYTLEGGDGDEPWWDFQLDGYGTWLWALHAHAARHGRPLAPYAAAIGFTVEYLLAFGDRPCYDWWEEHAEHRHVATLGAVSAGLRAAGAASPAVDALIPAGDHLPKWVGSTAVDGSLLACLTPFEVVDPAGPVAERTYERVRHDLLRGGVHRYLGDTFYGGGEWLILTAWLGWHEARTGRRDLALSRLDWVAAQATPEGHLPEQVSRATQRPEFIAEWTARWGPVATPLLWSHAMYVTLAIELGVL</sequence>
<comment type="caution">
    <text evidence="2">The sequence shown here is derived from an EMBL/GenBank/DDBJ whole genome shotgun (WGS) entry which is preliminary data.</text>
</comment>
<dbReference type="GO" id="GO:0005975">
    <property type="term" value="P:carbohydrate metabolic process"/>
    <property type="evidence" value="ECO:0007669"/>
    <property type="project" value="InterPro"/>
</dbReference>
<gene>
    <name evidence="2" type="ORF">Phou_094760</name>
</gene>
<dbReference type="Proteomes" id="UP000482800">
    <property type="component" value="Unassembled WGS sequence"/>
</dbReference>
<organism evidence="2 3">
    <name type="scientific">Phytohabitans houttuyneae</name>
    <dbReference type="NCBI Taxonomy" id="1076126"/>
    <lineage>
        <taxon>Bacteria</taxon>
        <taxon>Bacillati</taxon>
        <taxon>Actinomycetota</taxon>
        <taxon>Actinomycetes</taxon>
        <taxon>Micromonosporales</taxon>
        <taxon>Micromonosporaceae</taxon>
    </lineage>
</organism>
<dbReference type="InterPro" id="IPR012341">
    <property type="entry name" value="6hp_glycosidase-like_sf"/>
</dbReference>
<protein>
    <recommendedName>
        <fullName evidence="1">GH15-like domain-containing protein</fullName>
    </recommendedName>
</protein>
<feature type="domain" description="GH15-like" evidence="1">
    <location>
        <begin position="11"/>
        <end position="188"/>
    </location>
</feature>
<dbReference type="SUPFAM" id="SSF48208">
    <property type="entry name" value="Six-hairpin glycosidases"/>
    <property type="match status" value="1"/>
</dbReference>
<evidence type="ECO:0000313" key="2">
    <source>
        <dbReference type="EMBL" id="GFJ85296.1"/>
    </source>
</evidence>
<dbReference type="InterPro" id="IPR008928">
    <property type="entry name" value="6-hairpin_glycosidase_sf"/>
</dbReference>
<evidence type="ECO:0000259" key="1">
    <source>
        <dbReference type="Pfam" id="PF00723"/>
    </source>
</evidence>
<evidence type="ECO:0000313" key="3">
    <source>
        <dbReference type="Proteomes" id="UP000482800"/>
    </source>
</evidence>
<dbReference type="InterPro" id="IPR011613">
    <property type="entry name" value="GH15-like"/>
</dbReference>
<dbReference type="PANTHER" id="PTHR31616:SF0">
    <property type="entry name" value="GLUCAN 1,4-ALPHA-GLUCOSIDASE"/>
    <property type="match status" value="1"/>
</dbReference>
<keyword evidence="3" id="KW-1185">Reference proteome</keyword>
<reference evidence="2 3" key="2">
    <citation type="submission" date="2020-03" db="EMBL/GenBank/DDBJ databases">
        <authorList>
            <person name="Ichikawa N."/>
            <person name="Kimura A."/>
            <person name="Kitahashi Y."/>
            <person name="Uohara A."/>
        </authorList>
    </citation>
    <scope>NUCLEOTIDE SEQUENCE [LARGE SCALE GENOMIC DNA]</scope>
    <source>
        <strain evidence="2 3">NBRC 108639</strain>
    </source>
</reference>
<dbReference type="Pfam" id="PF00723">
    <property type="entry name" value="Glyco_hydro_15"/>
    <property type="match status" value="1"/>
</dbReference>
<dbReference type="Gene3D" id="1.50.10.10">
    <property type="match status" value="1"/>
</dbReference>
<dbReference type="AlphaFoldDB" id="A0A6V8KTV1"/>
<accession>A0A6V8KTV1</accession>
<dbReference type="GO" id="GO:0004553">
    <property type="term" value="F:hydrolase activity, hydrolyzing O-glycosyl compounds"/>
    <property type="evidence" value="ECO:0007669"/>
    <property type="project" value="UniProtKB-ARBA"/>
</dbReference>
<dbReference type="RefSeq" id="WP_173070272.1">
    <property type="nucleotide sequence ID" value="NZ_BAABGO010000025.1"/>
</dbReference>
<proteinExistence type="predicted"/>
<reference evidence="2 3" key="1">
    <citation type="submission" date="2020-03" db="EMBL/GenBank/DDBJ databases">
        <title>Whole genome shotgun sequence of Phytohabitans houttuyneae NBRC 108639.</title>
        <authorList>
            <person name="Komaki H."/>
            <person name="Tamura T."/>
        </authorList>
    </citation>
    <scope>NUCLEOTIDE SEQUENCE [LARGE SCALE GENOMIC DNA]</scope>
    <source>
        <strain evidence="2 3">NBRC 108639</strain>
    </source>
</reference>